<keyword evidence="2" id="KW-0805">Transcription regulation</keyword>
<dbReference type="EMBL" id="FCOX02000041">
    <property type="protein sequence ID" value="SAL00286.1"/>
    <property type="molecule type" value="Genomic_DNA"/>
</dbReference>
<name>A0A158E1H8_9BURK</name>
<dbReference type="CDD" id="cd08475">
    <property type="entry name" value="PBP2_CrgA_like_6"/>
    <property type="match status" value="1"/>
</dbReference>
<evidence type="ECO:0000256" key="2">
    <source>
        <dbReference type="ARBA" id="ARBA00023015"/>
    </source>
</evidence>
<dbReference type="PANTHER" id="PTHR30537:SF72">
    <property type="entry name" value="LYSR FAMILY TRANSCRIPTIONAL REGULATOR"/>
    <property type="match status" value="1"/>
</dbReference>
<dbReference type="RefSeq" id="WP_232477927.1">
    <property type="nucleotide sequence ID" value="NZ_FCOX02000041.1"/>
</dbReference>
<dbReference type="InterPro" id="IPR058163">
    <property type="entry name" value="LysR-type_TF_proteobact-type"/>
</dbReference>
<dbReference type="Gene3D" id="3.40.190.290">
    <property type="match status" value="1"/>
</dbReference>
<dbReference type="SUPFAM" id="SSF53850">
    <property type="entry name" value="Periplasmic binding protein-like II"/>
    <property type="match status" value="1"/>
</dbReference>
<dbReference type="Pfam" id="PF03466">
    <property type="entry name" value="LysR_substrate"/>
    <property type="match status" value="1"/>
</dbReference>
<sequence length="331" mass="36629">MVHLNFEPGIHKPPIIPITSSCHSKIMLKDRFYGFNEFVLSAQDGSFTAAAARLGLTSSAVGKAVTRLEERLGTKLVHRTTRRLTLTNEGEAYLASCLRVLGELDETESLLTTGHQEPVGRVRIELPATFGRRHVLPSLLQLSQKHPRLDLSVNFSERLADLVAEGVDIAVRIGRLKDDADIAARRLGEQRLVLCAAPKYLDRKGTPKNRDQLATHDCIVGLQRGQRASWLVKNAAGNFEPMQVAARYELADGEAMLNAALAGSGVVQLPTWLVAEHLRRGELIDILNEWAGGEMPIHAIWPRTKYVQPRVRVVIDELVRLAHEQGSGFKP</sequence>
<dbReference type="Pfam" id="PF00126">
    <property type="entry name" value="HTH_1"/>
    <property type="match status" value="1"/>
</dbReference>
<dbReference type="AlphaFoldDB" id="A0A158E1H8"/>
<dbReference type="GO" id="GO:0003700">
    <property type="term" value="F:DNA-binding transcription factor activity"/>
    <property type="evidence" value="ECO:0007669"/>
    <property type="project" value="InterPro"/>
</dbReference>
<reference evidence="6" key="1">
    <citation type="submission" date="2016-01" db="EMBL/GenBank/DDBJ databases">
        <authorList>
            <person name="Peeters C."/>
        </authorList>
    </citation>
    <scope>NUCLEOTIDE SEQUENCE</scope>
    <source>
        <strain evidence="6">LMG 29321</strain>
    </source>
</reference>
<dbReference type="FunFam" id="1.10.10.10:FF:000001">
    <property type="entry name" value="LysR family transcriptional regulator"/>
    <property type="match status" value="1"/>
</dbReference>
<organism evidence="6 7">
    <name type="scientific">Caballeronia calidae</name>
    <dbReference type="NCBI Taxonomy" id="1777139"/>
    <lineage>
        <taxon>Bacteria</taxon>
        <taxon>Pseudomonadati</taxon>
        <taxon>Pseudomonadota</taxon>
        <taxon>Betaproteobacteria</taxon>
        <taxon>Burkholderiales</taxon>
        <taxon>Burkholderiaceae</taxon>
        <taxon>Caballeronia</taxon>
    </lineage>
</organism>
<dbReference type="PROSITE" id="PS50931">
    <property type="entry name" value="HTH_LYSR"/>
    <property type="match status" value="1"/>
</dbReference>
<dbReference type="InterPro" id="IPR000847">
    <property type="entry name" value="LysR_HTH_N"/>
</dbReference>
<dbReference type="SUPFAM" id="SSF46785">
    <property type="entry name" value="Winged helix' DNA-binding domain"/>
    <property type="match status" value="1"/>
</dbReference>
<dbReference type="InterPro" id="IPR036390">
    <property type="entry name" value="WH_DNA-bd_sf"/>
</dbReference>
<protein>
    <submittedName>
        <fullName evidence="6">LysR family transcriptional regulator</fullName>
    </submittedName>
</protein>
<comment type="caution">
    <text evidence="6">The sequence shown here is derived from an EMBL/GenBank/DDBJ whole genome shotgun (WGS) entry which is preliminary data.</text>
</comment>
<gene>
    <name evidence="6" type="ORF">AWB78_05923</name>
</gene>
<comment type="similarity">
    <text evidence="1">Belongs to the LysR transcriptional regulatory family.</text>
</comment>
<evidence type="ECO:0000313" key="6">
    <source>
        <dbReference type="EMBL" id="SAL00286.1"/>
    </source>
</evidence>
<accession>A0A158E1H8</accession>
<keyword evidence="4" id="KW-0804">Transcription</keyword>
<evidence type="ECO:0000256" key="3">
    <source>
        <dbReference type="ARBA" id="ARBA00023125"/>
    </source>
</evidence>
<evidence type="ECO:0000313" key="7">
    <source>
        <dbReference type="Proteomes" id="UP000071859"/>
    </source>
</evidence>
<evidence type="ECO:0000259" key="5">
    <source>
        <dbReference type="PROSITE" id="PS50931"/>
    </source>
</evidence>
<dbReference type="GO" id="GO:0043565">
    <property type="term" value="F:sequence-specific DNA binding"/>
    <property type="evidence" value="ECO:0007669"/>
    <property type="project" value="TreeGrafter"/>
</dbReference>
<keyword evidence="7" id="KW-1185">Reference proteome</keyword>
<evidence type="ECO:0000256" key="4">
    <source>
        <dbReference type="ARBA" id="ARBA00023163"/>
    </source>
</evidence>
<keyword evidence="3" id="KW-0238">DNA-binding</keyword>
<evidence type="ECO:0000256" key="1">
    <source>
        <dbReference type="ARBA" id="ARBA00009437"/>
    </source>
</evidence>
<proteinExistence type="inferred from homology"/>
<dbReference type="InterPro" id="IPR005119">
    <property type="entry name" value="LysR_subst-bd"/>
</dbReference>
<feature type="domain" description="HTH lysR-type" evidence="5">
    <location>
        <begin position="42"/>
        <end position="87"/>
    </location>
</feature>
<dbReference type="Gene3D" id="1.10.10.10">
    <property type="entry name" value="Winged helix-like DNA-binding domain superfamily/Winged helix DNA-binding domain"/>
    <property type="match status" value="1"/>
</dbReference>
<dbReference type="InterPro" id="IPR036388">
    <property type="entry name" value="WH-like_DNA-bd_sf"/>
</dbReference>
<dbReference type="PANTHER" id="PTHR30537">
    <property type="entry name" value="HTH-TYPE TRANSCRIPTIONAL REGULATOR"/>
    <property type="match status" value="1"/>
</dbReference>
<dbReference type="Proteomes" id="UP000071859">
    <property type="component" value="Unassembled WGS sequence"/>
</dbReference>
<dbReference type="GO" id="GO:0006351">
    <property type="term" value="P:DNA-templated transcription"/>
    <property type="evidence" value="ECO:0007669"/>
    <property type="project" value="TreeGrafter"/>
</dbReference>